<dbReference type="RefSeq" id="WP_331213724.1">
    <property type="nucleotide sequence ID" value="NZ_JAZGQK010000006.1"/>
</dbReference>
<reference evidence="2 3" key="1">
    <citation type="submission" date="2024-01" db="EMBL/GenBank/DDBJ databases">
        <title>Genome insights into Plantactinospora sonchi sp. nov.</title>
        <authorList>
            <person name="Wang L."/>
        </authorList>
    </citation>
    <scope>NUCLEOTIDE SEQUENCE [LARGE SCALE GENOMIC DNA]</scope>
    <source>
        <strain evidence="2 3">NEAU-QY2</strain>
    </source>
</reference>
<accession>A0ABU7RQ74</accession>
<feature type="compositionally biased region" description="Low complexity" evidence="1">
    <location>
        <begin position="24"/>
        <end position="48"/>
    </location>
</feature>
<evidence type="ECO:0008006" key="4">
    <source>
        <dbReference type="Google" id="ProtNLM"/>
    </source>
</evidence>
<feature type="region of interest" description="Disordered" evidence="1">
    <location>
        <begin position="82"/>
        <end position="103"/>
    </location>
</feature>
<dbReference type="Proteomes" id="UP001332243">
    <property type="component" value="Unassembled WGS sequence"/>
</dbReference>
<evidence type="ECO:0000313" key="3">
    <source>
        <dbReference type="Proteomes" id="UP001332243"/>
    </source>
</evidence>
<sequence>MPRKRAKKAASKAAKKAAGTVVDASGTETTSARTTTAAGLTAGSTAKKATAARKATAAKKATAVKRTTGTTATTAAATGATVAATGDSPGTSDAAGKAPARKITVPGQPVPAAEVVLEAETSGRTPGSGPRPSAARWIIDHPGYAPELLALAAVQALGPEAAAWAARLRTAYPTATPAGLARLATRRYVRISGIGAALSIGTGVLAPVAELATLVWSQAELALRLAAAYGLDPTEPERAADLLVLTRIHPDHQSARAALAAAEGVVNGDGPDWDSEPADRITQAAWRLGAPTLARTTGWLALRLTTRLLPGATVLAAGLAGASATERLAARATTLYRSAAGRPSA</sequence>
<keyword evidence="3" id="KW-1185">Reference proteome</keyword>
<gene>
    <name evidence="2" type="ORF">V1633_09040</name>
</gene>
<protein>
    <recommendedName>
        <fullName evidence="4">EcsC family protein</fullName>
    </recommendedName>
</protein>
<evidence type="ECO:0000313" key="2">
    <source>
        <dbReference type="EMBL" id="MEE6258632.1"/>
    </source>
</evidence>
<proteinExistence type="predicted"/>
<organism evidence="2 3">
    <name type="scientific">Plantactinospora sonchi</name>
    <dbReference type="NCBI Taxonomy" id="1544735"/>
    <lineage>
        <taxon>Bacteria</taxon>
        <taxon>Bacillati</taxon>
        <taxon>Actinomycetota</taxon>
        <taxon>Actinomycetes</taxon>
        <taxon>Micromonosporales</taxon>
        <taxon>Micromonosporaceae</taxon>
        <taxon>Plantactinospora</taxon>
    </lineage>
</organism>
<comment type="caution">
    <text evidence="2">The sequence shown here is derived from an EMBL/GenBank/DDBJ whole genome shotgun (WGS) entry which is preliminary data.</text>
</comment>
<evidence type="ECO:0000256" key="1">
    <source>
        <dbReference type="SAM" id="MobiDB-lite"/>
    </source>
</evidence>
<name>A0ABU7RQ74_9ACTN</name>
<feature type="compositionally biased region" description="Basic residues" evidence="1">
    <location>
        <begin position="1"/>
        <end position="15"/>
    </location>
</feature>
<feature type="region of interest" description="Disordered" evidence="1">
    <location>
        <begin position="1"/>
        <end position="48"/>
    </location>
</feature>
<dbReference type="EMBL" id="JAZGQK010000006">
    <property type="protein sequence ID" value="MEE6258632.1"/>
    <property type="molecule type" value="Genomic_DNA"/>
</dbReference>